<sequence>MTWFHIQLMRSSVVNKQNLYYGSGLPTLRTHNQQLTVHTVHTVRNIHISSYLETVALLIYLCGLWMEGFKFPVGSISLRSSSCHLLTLRIMHTNILALDRQDVVNDLVHRLGSLSLFLDGINDLVKFSYLEDHELQRYSRKIIALTECARMTLRREGIALYLFVHCSEEHLKYKSAYFRLLTCIRRRRPAFSVDIGYRIASLLFALESNFVIQCGGVDTRAQLGIEELLVPKNPLAACKSITHSSAQKSHAASDTMLAPVTWGNKWQKPQRFKLFEKPEPAKPHYPPVSSNPRGRSFVRTKRFVPDKKQPVSKESSDDWTDSLPGYSSKFEDIDPSLDDFEF</sequence>
<reference evidence="3" key="2">
    <citation type="submission" date="2015-01" db="EMBL/GenBank/DDBJ databases">
        <title>Evolutionary Origins and Diversification of the Mycorrhizal Mutualists.</title>
        <authorList>
            <consortium name="DOE Joint Genome Institute"/>
            <consortium name="Mycorrhizal Genomics Consortium"/>
            <person name="Kohler A."/>
            <person name="Kuo A."/>
            <person name="Nagy L.G."/>
            <person name="Floudas D."/>
            <person name="Copeland A."/>
            <person name="Barry K.W."/>
            <person name="Cichocki N."/>
            <person name="Veneault-Fourrey C."/>
            <person name="LaButti K."/>
            <person name="Lindquist E.A."/>
            <person name="Lipzen A."/>
            <person name="Lundell T."/>
            <person name="Morin E."/>
            <person name="Murat C."/>
            <person name="Riley R."/>
            <person name="Ohm R."/>
            <person name="Sun H."/>
            <person name="Tunlid A."/>
            <person name="Henrissat B."/>
            <person name="Grigoriev I.V."/>
            <person name="Hibbett D.S."/>
            <person name="Martin F."/>
        </authorList>
    </citation>
    <scope>NUCLEOTIDE SEQUENCE [LARGE SCALE GENOMIC DNA]</scope>
    <source>
        <strain evidence="3">UH-Slu-Lm8-n1</strain>
    </source>
</reference>
<dbReference type="Proteomes" id="UP000054485">
    <property type="component" value="Unassembled WGS sequence"/>
</dbReference>
<dbReference type="OrthoDB" id="2793736at2759"/>
<name>A0A0D0AD69_9AGAM</name>
<feature type="compositionally biased region" description="Basic and acidic residues" evidence="1">
    <location>
        <begin position="303"/>
        <end position="316"/>
    </location>
</feature>
<reference evidence="2 3" key="1">
    <citation type="submission" date="2014-04" db="EMBL/GenBank/DDBJ databases">
        <authorList>
            <consortium name="DOE Joint Genome Institute"/>
            <person name="Kuo A."/>
            <person name="Ruytinx J."/>
            <person name="Rineau F."/>
            <person name="Colpaert J."/>
            <person name="Kohler A."/>
            <person name="Nagy L.G."/>
            <person name="Floudas D."/>
            <person name="Copeland A."/>
            <person name="Barry K.W."/>
            <person name="Cichocki N."/>
            <person name="Veneault-Fourrey C."/>
            <person name="LaButti K."/>
            <person name="Lindquist E.A."/>
            <person name="Lipzen A."/>
            <person name="Lundell T."/>
            <person name="Morin E."/>
            <person name="Murat C."/>
            <person name="Sun H."/>
            <person name="Tunlid A."/>
            <person name="Henrissat B."/>
            <person name="Grigoriev I.V."/>
            <person name="Hibbett D.S."/>
            <person name="Martin F."/>
            <person name="Nordberg H.P."/>
            <person name="Cantor M.N."/>
            <person name="Hua S.X."/>
        </authorList>
    </citation>
    <scope>NUCLEOTIDE SEQUENCE [LARGE SCALE GENOMIC DNA]</scope>
    <source>
        <strain evidence="2 3">UH-Slu-Lm8-n1</strain>
    </source>
</reference>
<dbReference type="InParanoid" id="A0A0D0AD69"/>
<feature type="compositionally biased region" description="Acidic residues" evidence="1">
    <location>
        <begin position="333"/>
        <end position="342"/>
    </location>
</feature>
<accession>A0A0D0AD69</accession>
<keyword evidence="3" id="KW-1185">Reference proteome</keyword>
<organism evidence="2 3">
    <name type="scientific">Suillus luteus UH-Slu-Lm8-n1</name>
    <dbReference type="NCBI Taxonomy" id="930992"/>
    <lineage>
        <taxon>Eukaryota</taxon>
        <taxon>Fungi</taxon>
        <taxon>Dikarya</taxon>
        <taxon>Basidiomycota</taxon>
        <taxon>Agaricomycotina</taxon>
        <taxon>Agaricomycetes</taxon>
        <taxon>Agaricomycetidae</taxon>
        <taxon>Boletales</taxon>
        <taxon>Suillineae</taxon>
        <taxon>Suillaceae</taxon>
        <taxon>Suillus</taxon>
    </lineage>
</organism>
<evidence type="ECO:0000313" key="3">
    <source>
        <dbReference type="Proteomes" id="UP000054485"/>
    </source>
</evidence>
<evidence type="ECO:0000313" key="2">
    <source>
        <dbReference type="EMBL" id="KIK36054.1"/>
    </source>
</evidence>
<dbReference type="EMBL" id="KN835565">
    <property type="protein sequence ID" value="KIK36054.1"/>
    <property type="molecule type" value="Genomic_DNA"/>
</dbReference>
<feature type="region of interest" description="Disordered" evidence="1">
    <location>
        <begin position="277"/>
        <end position="342"/>
    </location>
</feature>
<evidence type="ECO:0000256" key="1">
    <source>
        <dbReference type="SAM" id="MobiDB-lite"/>
    </source>
</evidence>
<protein>
    <submittedName>
        <fullName evidence="2">Uncharacterized protein</fullName>
    </submittedName>
</protein>
<gene>
    <name evidence="2" type="ORF">CY34DRAFT_811636</name>
</gene>
<proteinExistence type="predicted"/>
<dbReference type="AlphaFoldDB" id="A0A0D0AD69"/>
<dbReference type="HOGENOM" id="CLU_078591_0_0_1"/>